<dbReference type="PANTHER" id="PTHR37610">
    <property type="entry name" value="CCHC-TYPE DOMAIN-CONTAINING PROTEIN"/>
    <property type="match status" value="1"/>
</dbReference>
<reference evidence="3 4" key="1">
    <citation type="journal article" date="2021" name="bioRxiv">
        <title>Chromosome-scale and haplotype-resolved genome assembly of a tetraploid potato cultivar.</title>
        <authorList>
            <person name="Sun H."/>
            <person name="Jiao W.-B."/>
            <person name="Krause K."/>
            <person name="Campoy J.A."/>
            <person name="Goel M."/>
            <person name="Folz-Donahue K."/>
            <person name="Kukat C."/>
            <person name="Huettel B."/>
            <person name="Schneeberger K."/>
        </authorList>
    </citation>
    <scope>NUCLEOTIDE SEQUENCE [LARGE SCALE GENOMIC DNA]</scope>
    <source>
        <strain evidence="3">SolTubOtavaFocal</strain>
        <tissue evidence="3">Leaves</tissue>
    </source>
</reference>
<feature type="domain" description="Retrovirus-related Pol polyprotein from transposon TNT 1-94-like beta-barrel" evidence="1">
    <location>
        <begin position="217"/>
        <end position="287"/>
    </location>
</feature>
<dbReference type="Pfam" id="PF22936">
    <property type="entry name" value="Pol_BBD"/>
    <property type="match status" value="1"/>
</dbReference>
<name>A0ABQ7W6N6_SOLTU</name>
<dbReference type="InterPro" id="IPR054722">
    <property type="entry name" value="PolX-like_BBD"/>
</dbReference>
<protein>
    <recommendedName>
        <fullName evidence="5">Retrotransposon gag domain-containing protein</fullName>
    </recommendedName>
</protein>
<evidence type="ECO:0000313" key="4">
    <source>
        <dbReference type="Proteomes" id="UP000826656"/>
    </source>
</evidence>
<evidence type="ECO:0000259" key="2">
    <source>
        <dbReference type="Pfam" id="PF25597"/>
    </source>
</evidence>
<dbReference type="InterPro" id="IPR057670">
    <property type="entry name" value="SH3_retrovirus"/>
</dbReference>
<proteinExistence type="predicted"/>
<sequence>MEQIYDINLRAKSKLGFVLRTCRKSDYNLELEEQWEKCNAFVLAWIINTVSKELLSGIVYVSDATMVWAYLNERFNKVDGSRSYPLHCEICTLNQGNLTVSGYFTKLRLLWDEFDVLVLPPACNCNKSRTYVDHLQFLRLFAFLMGLSEVYIHARSQILMMNKLSTSTSGGNIDNIDKEQHVANTAMANTASAHIAGIPTTTLLANSSNLPGASIEWIVDSRATCHMTHNIRLLNEISNSSASVDKKVHLPNGQTTLVAHTGNCRLPTDDVLNNVLVVPEFKFDLLSDLFNGKVKGTGKERGCLYYFPSHLSEKVWHVEQGLMAQTENSEGIVWNSRLGHPPVRVLKHFSLLKRFTDEEAYVWGLYRNPTHTGFRAEACVLLGYSATQKSYIVYSLTEKRLLVSRDVISKEGIFPFAAQKEKLHPPMFPANDIVFYEERVLAEDVPHLEIHDNASVDNANADLEDAQGDVDVGLADGVIDAIIPNPVIPNEMVVEQRIRQSTRSSKPPVWLKDFVTNAIGSDTMFKLKQRELIWGISDCIS</sequence>
<dbReference type="EMBL" id="JAIVGD010000003">
    <property type="protein sequence ID" value="KAH0776410.1"/>
    <property type="molecule type" value="Genomic_DNA"/>
</dbReference>
<organism evidence="3 4">
    <name type="scientific">Solanum tuberosum</name>
    <name type="common">Potato</name>
    <dbReference type="NCBI Taxonomy" id="4113"/>
    <lineage>
        <taxon>Eukaryota</taxon>
        <taxon>Viridiplantae</taxon>
        <taxon>Streptophyta</taxon>
        <taxon>Embryophyta</taxon>
        <taxon>Tracheophyta</taxon>
        <taxon>Spermatophyta</taxon>
        <taxon>Magnoliopsida</taxon>
        <taxon>eudicotyledons</taxon>
        <taxon>Gunneridae</taxon>
        <taxon>Pentapetalae</taxon>
        <taxon>asterids</taxon>
        <taxon>lamiids</taxon>
        <taxon>Solanales</taxon>
        <taxon>Solanaceae</taxon>
        <taxon>Solanoideae</taxon>
        <taxon>Solaneae</taxon>
        <taxon>Solanum</taxon>
    </lineage>
</organism>
<dbReference type="Pfam" id="PF25597">
    <property type="entry name" value="SH3_retrovirus"/>
    <property type="match status" value="1"/>
</dbReference>
<comment type="caution">
    <text evidence="3">The sequence shown here is derived from an EMBL/GenBank/DDBJ whole genome shotgun (WGS) entry which is preliminary data.</text>
</comment>
<evidence type="ECO:0000259" key="1">
    <source>
        <dbReference type="Pfam" id="PF22936"/>
    </source>
</evidence>
<evidence type="ECO:0000313" key="3">
    <source>
        <dbReference type="EMBL" id="KAH0776410.1"/>
    </source>
</evidence>
<keyword evidence="4" id="KW-1185">Reference proteome</keyword>
<dbReference type="PANTHER" id="PTHR37610:SF78">
    <property type="entry name" value="GAG-POLYPEPTIDE OF LTR COPIA-TYPE-RELATED"/>
    <property type="match status" value="1"/>
</dbReference>
<dbReference type="Proteomes" id="UP000826656">
    <property type="component" value="Unassembled WGS sequence"/>
</dbReference>
<feature type="domain" description="Retroviral polymerase SH3-like" evidence="2">
    <location>
        <begin position="373"/>
        <end position="420"/>
    </location>
</feature>
<gene>
    <name evidence="3" type="ORF">KY290_007821</name>
</gene>
<accession>A0ABQ7W6N6</accession>
<evidence type="ECO:0008006" key="5">
    <source>
        <dbReference type="Google" id="ProtNLM"/>
    </source>
</evidence>